<evidence type="ECO:0000313" key="2">
    <source>
        <dbReference type="EMBL" id="KJA22408.1"/>
    </source>
</evidence>
<dbReference type="EMBL" id="KN817550">
    <property type="protein sequence ID" value="KJA22408.1"/>
    <property type="molecule type" value="Genomic_DNA"/>
</dbReference>
<name>A0A0D2MFN8_HYPSF</name>
<gene>
    <name evidence="2" type="ORF">HYPSUDRAFT_77410</name>
</gene>
<keyword evidence="3" id="KW-1185">Reference proteome</keyword>
<protein>
    <submittedName>
        <fullName evidence="2">Uncharacterized protein</fullName>
    </submittedName>
</protein>
<accession>A0A0D2MFN8</accession>
<organism evidence="2 3">
    <name type="scientific">Hypholoma sublateritium (strain FD-334 SS-4)</name>
    <dbReference type="NCBI Taxonomy" id="945553"/>
    <lineage>
        <taxon>Eukaryota</taxon>
        <taxon>Fungi</taxon>
        <taxon>Dikarya</taxon>
        <taxon>Basidiomycota</taxon>
        <taxon>Agaricomycotina</taxon>
        <taxon>Agaricomycetes</taxon>
        <taxon>Agaricomycetidae</taxon>
        <taxon>Agaricales</taxon>
        <taxon>Agaricineae</taxon>
        <taxon>Strophariaceae</taxon>
        <taxon>Hypholoma</taxon>
    </lineage>
</organism>
<proteinExistence type="predicted"/>
<dbReference type="AlphaFoldDB" id="A0A0D2MFN8"/>
<feature type="chain" id="PRO_5002258762" evidence="1">
    <location>
        <begin position="21"/>
        <end position="152"/>
    </location>
</feature>
<feature type="signal peptide" evidence="1">
    <location>
        <begin position="1"/>
        <end position="20"/>
    </location>
</feature>
<dbReference type="OMA" id="FCDRSNC"/>
<keyword evidence="1" id="KW-0732">Signal</keyword>
<dbReference type="OrthoDB" id="2985022at2759"/>
<dbReference type="Proteomes" id="UP000054270">
    <property type="component" value="Unassembled WGS sequence"/>
</dbReference>
<reference evidence="3" key="1">
    <citation type="submission" date="2014-04" db="EMBL/GenBank/DDBJ databases">
        <title>Evolutionary Origins and Diversification of the Mycorrhizal Mutualists.</title>
        <authorList>
            <consortium name="DOE Joint Genome Institute"/>
            <consortium name="Mycorrhizal Genomics Consortium"/>
            <person name="Kohler A."/>
            <person name="Kuo A."/>
            <person name="Nagy L.G."/>
            <person name="Floudas D."/>
            <person name="Copeland A."/>
            <person name="Barry K.W."/>
            <person name="Cichocki N."/>
            <person name="Veneault-Fourrey C."/>
            <person name="LaButti K."/>
            <person name="Lindquist E.A."/>
            <person name="Lipzen A."/>
            <person name="Lundell T."/>
            <person name="Morin E."/>
            <person name="Murat C."/>
            <person name="Riley R."/>
            <person name="Ohm R."/>
            <person name="Sun H."/>
            <person name="Tunlid A."/>
            <person name="Henrissat B."/>
            <person name="Grigoriev I.V."/>
            <person name="Hibbett D.S."/>
            <person name="Martin F."/>
        </authorList>
    </citation>
    <scope>NUCLEOTIDE SEQUENCE [LARGE SCALE GENOMIC DNA]</scope>
    <source>
        <strain evidence="3">FD-334 SS-4</strain>
    </source>
</reference>
<evidence type="ECO:0000313" key="3">
    <source>
        <dbReference type="Proteomes" id="UP000054270"/>
    </source>
</evidence>
<sequence>MQFTSLLAFTLAAFALGVGATPAPVNTHGGVVSLAEMKAWVDAQDPANITLVGDPFAALNNPLSQRADLETATVTFCSTLSGSVCTVPCTTITSGPACLNAPDTNCLFATAQVSFCDHGGCGGSCNEFDSCGRVLQDGFCATPGTNSIAIPA</sequence>
<evidence type="ECO:0000256" key="1">
    <source>
        <dbReference type="SAM" id="SignalP"/>
    </source>
</evidence>